<dbReference type="Pfam" id="PF01578">
    <property type="entry name" value="Cytochrom_C_asm"/>
    <property type="match status" value="1"/>
</dbReference>
<evidence type="ECO:0000256" key="1">
    <source>
        <dbReference type="ARBA" id="ARBA00009186"/>
    </source>
</evidence>
<dbReference type="Proteomes" id="UP000236173">
    <property type="component" value="Unassembled WGS sequence"/>
</dbReference>
<dbReference type="InterPro" id="IPR002541">
    <property type="entry name" value="Cyt_c_assembly"/>
</dbReference>
<feature type="domain" description="Cytochrome c assembly protein" evidence="4">
    <location>
        <begin position="98"/>
        <end position="318"/>
    </location>
</feature>
<feature type="transmembrane region" description="Helical" evidence="3">
    <location>
        <begin position="272"/>
        <end position="288"/>
    </location>
</feature>
<feature type="transmembrane region" description="Helical" evidence="3">
    <location>
        <begin position="129"/>
        <end position="153"/>
    </location>
</feature>
<feature type="transmembrane region" description="Helical" evidence="3">
    <location>
        <begin position="6"/>
        <end position="23"/>
    </location>
</feature>
<dbReference type="PRINTS" id="PR01410">
    <property type="entry name" value="CCBIOGENESIS"/>
</dbReference>
<dbReference type="InterPro" id="IPR003567">
    <property type="entry name" value="Cyt_c_biogenesis"/>
</dbReference>
<dbReference type="GO" id="GO:0016020">
    <property type="term" value="C:membrane"/>
    <property type="evidence" value="ECO:0007669"/>
    <property type="project" value="InterPro"/>
</dbReference>
<comment type="caution">
    <text evidence="6">The sequence shown here is derived from an EMBL/GenBank/DDBJ whole genome shotgun (WGS) entry which is preliminary data.</text>
</comment>
<keyword evidence="3" id="KW-0812">Transmembrane</keyword>
<keyword evidence="3" id="KW-1133">Transmembrane helix</keyword>
<feature type="transmembrane region" description="Helical" evidence="3">
    <location>
        <begin position="424"/>
        <end position="443"/>
    </location>
</feature>
<reference evidence="7" key="1">
    <citation type="submission" date="2017-09" db="EMBL/GenBank/DDBJ databases">
        <title>Metaegenomics of thermophilic ammonia-oxidizing enrichment culture.</title>
        <authorList>
            <person name="Kato S."/>
            <person name="Suzuki K."/>
        </authorList>
    </citation>
    <scope>NUCLEOTIDE SEQUENCE [LARGE SCALE GENOMIC DNA]</scope>
</reference>
<evidence type="ECO:0000313" key="7">
    <source>
        <dbReference type="Proteomes" id="UP000236173"/>
    </source>
</evidence>
<name>A0A2H5XAK9_9BACT</name>
<feature type="transmembrane region" description="Helical" evidence="3">
    <location>
        <begin position="201"/>
        <end position="219"/>
    </location>
</feature>
<feature type="transmembrane region" description="Helical" evidence="3">
    <location>
        <begin position="375"/>
        <end position="404"/>
    </location>
</feature>
<evidence type="ECO:0000256" key="2">
    <source>
        <dbReference type="ARBA" id="ARBA00022748"/>
    </source>
</evidence>
<feature type="domain" description="Cytochrome c-type biogenesis protein CcmF C-terminal" evidence="5">
    <location>
        <begin position="339"/>
        <end position="568"/>
    </location>
</feature>
<feature type="transmembrane region" description="Helical" evidence="3">
    <location>
        <begin position="295"/>
        <end position="312"/>
    </location>
</feature>
<evidence type="ECO:0000313" key="6">
    <source>
        <dbReference type="EMBL" id="GBC98226.1"/>
    </source>
</evidence>
<dbReference type="AlphaFoldDB" id="A0A2H5XAK9"/>
<dbReference type="GO" id="GO:0017004">
    <property type="term" value="P:cytochrome complex assembly"/>
    <property type="evidence" value="ECO:0007669"/>
    <property type="project" value="UniProtKB-KW"/>
</dbReference>
<keyword evidence="3" id="KW-0472">Membrane</keyword>
<dbReference type="GO" id="GO:0015232">
    <property type="term" value="F:heme transmembrane transporter activity"/>
    <property type="evidence" value="ECO:0007669"/>
    <property type="project" value="InterPro"/>
</dbReference>
<dbReference type="PANTHER" id="PTHR43653">
    <property type="entry name" value="CYTOCHROME C ASSEMBLY PROTEIN-RELATED"/>
    <property type="match status" value="1"/>
</dbReference>
<feature type="transmembrane region" description="Helical" evidence="3">
    <location>
        <begin position="332"/>
        <end position="354"/>
    </location>
</feature>
<evidence type="ECO:0000259" key="5">
    <source>
        <dbReference type="Pfam" id="PF16327"/>
    </source>
</evidence>
<feature type="transmembrane region" description="Helical" evidence="3">
    <location>
        <begin position="484"/>
        <end position="505"/>
    </location>
</feature>
<feature type="transmembrane region" description="Helical" evidence="3">
    <location>
        <begin position="231"/>
        <end position="252"/>
    </location>
</feature>
<gene>
    <name evidence="6" type="primary">ccmF</name>
    <name evidence="6" type="ORF">HRbin17_00725</name>
</gene>
<accession>A0A2H5XAK9</accession>
<dbReference type="InterPro" id="IPR032523">
    <property type="entry name" value="CcmF_C"/>
</dbReference>
<dbReference type="PANTHER" id="PTHR43653:SF1">
    <property type="entry name" value="CYTOCHROME C-TYPE BIOGENESIS PROTEIN CCMF"/>
    <property type="match status" value="1"/>
</dbReference>
<feature type="transmembrane region" description="Helical" evidence="3">
    <location>
        <begin position="455"/>
        <end position="478"/>
    </location>
</feature>
<sequence>MWLGRILVWAAMLAAFLTAWHYWRAETLSQTQHKKRDGHTQALTAARRWFWLTGALIVAAMVYLWSLILTQRYEVAYVHDYTNRDLPMLYRFAAFWGGQAGTWLLWAFFTTLWGLLLRRFAAPYETATLAILGGLNFLLLLPVGVSGMAAALAEWGVRWRPVINAALEDPFLRLHPAPMDGKGLNPLLQNPWMAIHPPNMFAGYSAMALPFALALAGLWRKDWHGWARYALPAACLGTFQLGLGITLGGVWSYEVLGWGGYWAWDPVENASFIPWLGCAGLMHCLIAYRSTKSGVRLATLLALLTFLTAYYATFVTRSGFIQSVHNFTTTAITWWVMGILFFLTIASFGLFFVRMRHWTESERQPIAGDFTSLPFFAYAGTIVLGVFALIVFIGLSAPWVTIIGKGLGLKMQEIGVERVFYDRASFPIALVMCLLLALMPLLVIARPKDAEQWQIWKASVPWLVVNIALFTALVAFLFGIRQPVSLALVAVASACIIGNLWALYLRARQSPLTAGAYLAHLGLGIFLLGVVGSELRDDSRQLIIPTGEHRSAFGWLFTYTGLKTRPDGKVEAILHAQQLDGKGTFTANPIFWDTQFGLVREPFIRRTLTHDIYIEPIEQQDPQEAGTVTLRRGEAVQVGKWQIKFDRFELSGKPIMGMPEKITAVVELNDGTRTHVLRPFWRLKPNGVEESPDRIAGTNIEVGIERINAEERTVTLRINGVGLQGHNGFIVVNVQRKPGVNLVWLGVAMVLLGALLSSVRRIRETMKAQMVTTTAERRKVKKAIA</sequence>
<feature type="transmembrane region" description="Helical" evidence="3">
    <location>
        <begin position="742"/>
        <end position="759"/>
    </location>
</feature>
<protein>
    <submittedName>
        <fullName evidence="6">Cytochrome c-type biogenesis protein CcmF</fullName>
    </submittedName>
</protein>
<dbReference type="EMBL" id="BEHT01000007">
    <property type="protein sequence ID" value="GBC98226.1"/>
    <property type="molecule type" value="Genomic_DNA"/>
</dbReference>
<proteinExistence type="inferred from homology"/>
<keyword evidence="2" id="KW-0201">Cytochrome c-type biogenesis</keyword>
<feature type="transmembrane region" description="Helical" evidence="3">
    <location>
        <begin position="88"/>
        <end position="117"/>
    </location>
</feature>
<feature type="transmembrane region" description="Helical" evidence="3">
    <location>
        <begin position="512"/>
        <end position="532"/>
    </location>
</feature>
<dbReference type="Pfam" id="PF16327">
    <property type="entry name" value="CcmF_C"/>
    <property type="match status" value="1"/>
</dbReference>
<evidence type="ECO:0000256" key="3">
    <source>
        <dbReference type="SAM" id="Phobius"/>
    </source>
</evidence>
<dbReference type="GO" id="GO:0020037">
    <property type="term" value="F:heme binding"/>
    <property type="evidence" value="ECO:0007669"/>
    <property type="project" value="InterPro"/>
</dbReference>
<feature type="transmembrane region" description="Helical" evidence="3">
    <location>
        <begin position="49"/>
        <end position="68"/>
    </location>
</feature>
<evidence type="ECO:0000259" key="4">
    <source>
        <dbReference type="Pfam" id="PF01578"/>
    </source>
</evidence>
<comment type="similarity">
    <text evidence="1">Belongs to the CcmF/CycK/Ccl1/NrfE/CcsA family.</text>
</comment>
<organism evidence="6 7">
    <name type="scientific">Candidatus Fervidibacter japonicus</name>
    <dbReference type="NCBI Taxonomy" id="2035412"/>
    <lineage>
        <taxon>Bacteria</taxon>
        <taxon>Candidatus Fervidibacterota</taxon>
        <taxon>Candidatus Fervidibacter</taxon>
    </lineage>
</organism>